<feature type="domain" description="Endonuclease/exonuclease/phosphatase" evidence="1">
    <location>
        <begin position="15"/>
        <end position="155"/>
    </location>
</feature>
<proteinExistence type="predicted"/>
<dbReference type="Proteomes" id="UP000499080">
    <property type="component" value="Unassembled WGS sequence"/>
</dbReference>
<dbReference type="PANTHER" id="PTHR47027:SF25">
    <property type="entry name" value="REVERSE TRANSCRIPTASE DOMAIN-CONTAINING PROTEIN"/>
    <property type="match status" value="1"/>
</dbReference>
<evidence type="ECO:0000259" key="1">
    <source>
        <dbReference type="Pfam" id="PF03372"/>
    </source>
</evidence>
<dbReference type="AlphaFoldDB" id="A0A4Y2F2T9"/>
<dbReference type="Pfam" id="PF03372">
    <property type="entry name" value="Exo_endo_phos"/>
    <property type="match status" value="1"/>
</dbReference>
<dbReference type="Gene3D" id="3.60.10.10">
    <property type="entry name" value="Endonuclease/exonuclease/phosphatase"/>
    <property type="match status" value="1"/>
</dbReference>
<dbReference type="PANTHER" id="PTHR47027">
    <property type="entry name" value="REVERSE TRANSCRIPTASE DOMAIN-CONTAINING PROTEIN"/>
    <property type="match status" value="1"/>
</dbReference>
<organism evidence="2 3">
    <name type="scientific">Araneus ventricosus</name>
    <name type="common">Orbweaver spider</name>
    <name type="synonym">Epeira ventricosa</name>
    <dbReference type="NCBI Taxonomy" id="182803"/>
    <lineage>
        <taxon>Eukaryota</taxon>
        <taxon>Metazoa</taxon>
        <taxon>Ecdysozoa</taxon>
        <taxon>Arthropoda</taxon>
        <taxon>Chelicerata</taxon>
        <taxon>Arachnida</taxon>
        <taxon>Araneae</taxon>
        <taxon>Araneomorphae</taxon>
        <taxon>Entelegynae</taxon>
        <taxon>Araneoidea</taxon>
        <taxon>Araneidae</taxon>
        <taxon>Araneus</taxon>
    </lineage>
</organism>
<comment type="caution">
    <text evidence="2">The sequence shown here is derived from an EMBL/GenBank/DDBJ whole genome shotgun (WGS) entry which is preliminary data.</text>
</comment>
<reference evidence="2 3" key="1">
    <citation type="journal article" date="2019" name="Sci. Rep.">
        <title>Orb-weaving spider Araneus ventricosus genome elucidates the spidroin gene catalogue.</title>
        <authorList>
            <person name="Kono N."/>
            <person name="Nakamura H."/>
            <person name="Ohtoshi R."/>
            <person name="Moran D.A.P."/>
            <person name="Shinohara A."/>
            <person name="Yoshida Y."/>
            <person name="Fujiwara M."/>
            <person name="Mori M."/>
            <person name="Tomita M."/>
            <person name="Arakawa K."/>
        </authorList>
    </citation>
    <scope>NUCLEOTIDE SEQUENCE [LARGE SCALE GENOMIC DNA]</scope>
</reference>
<protein>
    <recommendedName>
        <fullName evidence="1">Endonuclease/exonuclease/phosphatase domain-containing protein</fullName>
    </recommendedName>
</protein>
<evidence type="ECO:0000313" key="2">
    <source>
        <dbReference type="EMBL" id="GBM35840.1"/>
    </source>
</evidence>
<dbReference type="EMBL" id="BGPR01000795">
    <property type="protein sequence ID" value="GBM35840.1"/>
    <property type="molecule type" value="Genomic_DNA"/>
</dbReference>
<dbReference type="InterPro" id="IPR036691">
    <property type="entry name" value="Endo/exonu/phosph_ase_sf"/>
</dbReference>
<dbReference type="OrthoDB" id="6425625at2759"/>
<evidence type="ECO:0000313" key="3">
    <source>
        <dbReference type="Proteomes" id="UP000499080"/>
    </source>
</evidence>
<dbReference type="GO" id="GO:0003824">
    <property type="term" value="F:catalytic activity"/>
    <property type="evidence" value="ECO:0007669"/>
    <property type="project" value="InterPro"/>
</dbReference>
<dbReference type="SUPFAM" id="SSF56219">
    <property type="entry name" value="DNase I-like"/>
    <property type="match status" value="1"/>
</dbReference>
<dbReference type="InterPro" id="IPR005135">
    <property type="entry name" value="Endo/exonuclease/phosphatase"/>
</dbReference>
<keyword evidence="3" id="KW-1185">Reference proteome</keyword>
<gene>
    <name evidence="2" type="ORF">AVEN_134656_1</name>
</gene>
<sequence length="920" mass="106705">MEYIKDFGKNTLIFGTWNVRGLNDELKKRETLNEIERENVDIIVLTETKLKKGGEEELGRYNHYYSGVEEKDHAQAGVSILIKKDLCPNLKCKAVNERIITAELEIHGQKVKIIGVYWVNESDSKEIKNKFVKKFEEELTNKGCELIILGDFNSKVGILETSKVGISETSKVGISETSEVVGNCGDKECDRNGKRLIRICAENFLKIQNTFFDHEDIHKYTCYQNSSRSLIDYCITRQGTTLKVRDVLACRWLECGTDHIFLAAYISFPVNKNKRKNIQSIAEKGDLKIRKYKTYLLYSKTFKDSYIKEMDFHIDVPKGRSTVEMYNHLKESIHSAAYDVLGIQDKDTFGELIWDKEIKDLRNRRELPFRTTFDSHFDKIPNEVWEGVCTDLFNIERNKRSKKAWSILNEVLNKSNENVINEQPSEDFCRSLFKNNCICVKEFEAKNEDEIANLHRIVPDHTVQIDVIDVQKALDELDDDECPVPDGLSVQLLRNSSDKTKSLLTDLIQEIFNGKELPPEIGEAYISNILKIKNSEKYAIEDGLQVHCIMRIMCFILKEKLEDAIRRNDSCLMVHQLTHLDVTYTLRSLLRRDKGFHFAFINLRQAYFGVEYLKLFGILKSKGIPETLIAVLEHLFKVNSIAVLTKEKLSQKYTLSKGLIEQCNLGPTLLKIYIQDSIKNWNYKNHEKRIKVKYVPCIISNDKVIIVSRSIESLKTRVLNLAEEFKGLGLHISLENLKYLGNKKLKFDGTEIQGKNPIAFDGSCFELNGGNKEEVFYRILETKNAIGYLHPVVRNEKISTENKNKIFNIIIKCILMNGCETWTLTRDLEKSINSLERSYWKWCKPPAFVYAKLMLRKDPWYSEKMNQDKLPVCILNWDSNDAISIERFKQKWVDDFDEIKKIQSESEKKVAELIDIFKKK</sequence>
<name>A0A4Y2F2T9_ARAVE</name>
<accession>A0A4Y2F2T9</accession>